<dbReference type="EMBL" id="JAUSUN010000013">
    <property type="protein sequence ID" value="MDQ0414189.1"/>
    <property type="molecule type" value="Genomic_DNA"/>
</dbReference>
<gene>
    <name evidence="1" type="ORF">J2S25_002396</name>
</gene>
<dbReference type="RefSeq" id="WP_307191975.1">
    <property type="nucleotide sequence ID" value="NZ_JAUSUN010000013.1"/>
</dbReference>
<sequence>MKKQTEIDFKQLEKQYGADLVEEIKMDLDYATEHNHEWKFEIIEETTYFITFAFVYSFSTRFYEVSKKRKEIDERHVISRYKCKKIIELMDSIDQDE</sequence>
<evidence type="ECO:0008006" key="3">
    <source>
        <dbReference type="Google" id="ProtNLM"/>
    </source>
</evidence>
<proteinExistence type="predicted"/>
<evidence type="ECO:0000313" key="1">
    <source>
        <dbReference type="EMBL" id="MDQ0414189.1"/>
    </source>
</evidence>
<evidence type="ECO:0000313" key="2">
    <source>
        <dbReference type="Proteomes" id="UP001242313"/>
    </source>
</evidence>
<protein>
    <recommendedName>
        <fullName evidence="3">Phage protein</fullName>
    </recommendedName>
</protein>
<keyword evidence="2" id="KW-1185">Reference proteome</keyword>
<organism evidence="1 2">
    <name type="scientific">Mesobacillus stamsii</name>
    <dbReference type="NCBI Taxonomy" id="225347"/>
    <lineage>
        <taxon>Bacteria</taxon>
        <taxon>Bacillati</taxon>
        <taxon>Bacillota</taxon>
        <taxon>Bacilli</taxon>
        <taxon>Bacillales</taxon>
        <taxon>Bacillaceae</taxon>
        <taxon>Mesobacillus</taxon>
    </lineage>
</organism>
<accession>A0ABU0FXY0</accession>
<reference evidence="1 2" key="1">
    <citation type="submission" date="2023-07" db="EMBL/GenBank/DDBJ databases">
        <title>Genomic Encyclopedia of Type Strains, Phase IV (KMG-IV): sequencing the most valuable type-strain genomes for metagenomic binning, comparative biology and taxonomic classification.</title>
        <authorList>
            <person name="Goeker M."/>
        </authorList>
    </citation>
    <scope>NUCLEOTIDE SEQUENCE [LARGE SCALE GENOMIC DNA]</scope>
    <source>
        <strain evidence="1 2">DSM 19598</strain>
    </source>
</reference>
<name>A0ABU0FXY0_9BACI</name>
<dbReference type="Proteomes" id="UP001242313">
    <property type="component" value="Unassembled WGS sequence"/>
</dbReference>
<comment type="caution">
    <text evidence="1">The sequence shown here is derived from an EMBL/GenBank/DDBJ whole genome shotgun (WGS) entry which is preliminary data.</text>
</comment>